<protein>
    <submittedName>
        <fullName evidence="2">Uncharacterized protein</fullName>
    </submittedName>
</protein>
<dbReference type="EMBL" id="DTMZ01000095">
    <property type="protein sequence ID" value="HGD13221.1"/>
    <property type="molecule type" value="Genomic_DNA"/>
</dbReference>
<dbReference type="AlphaFoldDB" id="A0A7V3PTH1"/>
<keyword evidence="1" id="KW-0472">Membrane</keyword>
<keyword evidence="1" id="KW-0812">Transmembrane</keyword>
<keyword evidence="1" id="KW-1133">Transmembrane helix</keyword>
<organism evidence="2">
    <name type="scientific">candidate division WOR-3 bacterium</name>
    <dbReference type="NCBI Taxonomy" id="2052148"/>
    <lineage>
        <taxon>Bacteria</taxon>
        <taxon>Bacteria division WOR-3</taxon>
    </lineage>
</organism>
<feature type="transmembrane region" description="Helical" evidence="1">
    <location>
        <begin position="43"/>
        <end position="61"/>
    </location>
</feature>
<accession>A0A7V3PTH1</accession>
<reference evidence="2" key="1">
    <citation type="journal article" date="2020" name="mSystems">
        <title>Genome- and Community-Level Interaction Insights into Carbon Utilization and Element Cycling Functions of Hydrothermarchaeota in Hydrothermal Sediment.</title>
        <authorList>
            <person name="Zhou Z."/>
            <person name="Liu Y."/>
            <person name="Xu W."/>
            <person name="Pan J."/>
            <person name="Luo Z.H."/>
            <person name="Li M."/>
        </authorList>
    </citation>
    <scope>NUCLEOTIDE SEQUENCE [LARGE SCALE GENOMIC DNA]</scope>
    <source>
        <strain evidence="2">SpSt-914</strain>
    </source>
</reference>
<gene>
    <name evidence="2" type="ORF">ENX16_03990</name>
</gene>
<proteinExistence type="predicted"/>
<evidence type="ECO:0000256" key="1">
    <source>
        <dbReference type="SAM" id="Phobius"/>
    </source>
</evidence>
<name>A0A7V3PTH1_UNCW3</name>
<evidence type="ECO:0000313" key="2">
    <source>
        <dbReference type="EMBL" id="HGD13221.1"/>
    </source>
</evidence>
<feature type="transmembrane region" description="Helical" evidence="1">
    <location>
        <begin position="12"/>
        <end position="31"/>
    </location>
</feature>
<sequence length="74" mass="7904">MKEHKHHHLLPGVLRFLGLWAGLSGGYLTMGSTCPCCGRPGCPVGLGIAALFGALGSFLITKGKNFIARLRRKN</sequence>
<comment type="caution">
    <text evidence="2">The sequence shown here is derived from an EMBL/GenBank/DDBJ whole genome shotgun (WGS) entry which is preliminary data.</text>
</comment>